<name>A0ABV9U0M5_9ACTN</name>
<dbReference type="Proteomes" id="UP001595872">
    <property type="component" value="Unassembled WGS sequence"/>
</dbReference>
<feature type="coiled-coil region" evidence="1">
    <location>
        <begin position="133"/>
        <end position="160"/>
    </location>
</feature>
<reference evidence="3" key="1">
    <citation type="journal article" date="2019" name="Int. J. Syst. Evol. Microbiol.">
        <title>The Global Catalogue of Microorganisms (GCM) 10K type strain sequencing project: providing services to taxonomists for standard genome sequencing and annotation.</title>
        <authorList>
            <consortium name="The Broad Institute Genomics Platform"/>
            <consortium name="The Broad Institute Genome Sequencing Center for Infectious Disease"/>
            <person name="Wu L."/>
            <person name="Ma J."/>
        </authorList>
    </citation>
    <scope>NUCLEOTIDE SEQUENCE [LARGE SCALE GENOMIC DNA]</scope>
    <source>
        <strain evidence="3">KLKA75</strain>
    </source>
</reference>
<organism evidence="2 3">
    <name type="scientific">Actinomadura gamaensis</name>
    <dbReference type="NCBI Taxonomy" id="1763541"/>
    <lineage>
        <taxon>Bacteria</taxon>
        <taxon>Bacillati</taxon>
        <taxon>Actinomycetota</taxon>
        <taxon>Actinomycetes</taxon>
        <taxon>Streptosporangiales</taxon>
        <taxon>Thermomonosporaceae</taxon>
        <taxon>Actinomadura</taxon>
    </lineage>
</organism>
<gene>
    <name evidence="2" type="ORF">ACFPCY_18610</name>
</gene>
<keyword evidence="1" id="KW-0175">Coiled coil</keyword>
<evidence type="ECO:0000256" key="1">
    <source>
        <dbReference type="SAM" id="Coils"/>
    </source>
</evidence>
<evidence type="ECO:0000313" key="3">
    <source>
        <dbReference type="Proteomes" id="UP001595872"/>
    </source>
</evidence>
<evidence type="ECO:0008006" key="4">
    <source>
        <dbReference type="Google" id="ProtNLM"/>
    </source>
</evidence>
<protein>
    <recommendedName>
        <fullName evidence="4">DUF892 family protein</fullName>
    </recommendedName>
</protein>
<dbReference type="EMBL" id="JBHSIT010000005">
    <property type="protein sequence ID" value="MFC4909341.1"/>
    <property type="molecule type" value="Genomic_DNA"/>
</dbReference>
<sequence length="175" mass="18892">MATTDSRELLGIYLNDHLAGAAGGVALARRVAQAHGDSADADRLARLADDIAADRGAALSIVRSLGLPVRRYKSVAAWAAERVGRLKFNGRLRSRSPLSDLVEFEGLRVAVEGKAAGWRTLLAIADREPALDAETLRFLLERAEAQMTFLEELRVKAVEEVFGGRDVRAVVGASR</sequence>
<proteinExistence type="predicted"/>
<comment type="caution">
    <text evidence="2">The sequence shown here is derived from an EMBL/GenBank/DDBJ whole genome shotgun (WGS) entry which is preliminary data.</text>
</comment>
<keyword evidence="3" id="KW-1185">Reference proteome</keyword>
<evidence type="ECO:0000313" key="2">
    <source>
        <dbReference type="EMBL" id="MFC4909341.1"/>
    </source>
</evidence>
<accession>A0ABV9U0M5</accession>
<dbReference type="RefSeq" id="WP_378256781.1">
    <property type="nucleotide sequence ID" value="NZ_JBHSIT010000005.1"/>
</dbReference>